<dbReference type="SUPFAM" id="SSF46785">
    <property type="entry name" value="Winged helix' DNA-binding domain"/>
    <property type="match status" value="1"/>
</dbReference>
<dbReference type="Gene3D" id="1.10.10.10">
    <property type="entry name" value="Winged helix-like DNA-binding domain superfamily/Winged helix DNA-binding domain"/>
    <property type="match status" value="1"/>
</dbReference>
<reference evidence="3" key="1">
    <citation type="journal article" date="2019" name="Int. J. Syst. Evol. Microbiol.">
        <title>The Global Catalogue of Microorganisms (GCM) 10K type strain sequencing project: providing services to taxonomists for standard genome sequencing and annotation.</title>
        <authorList>
            <consortium name="The Broad Institute Genomics Platform"/>
            <consortium name="The Broad Institute Genome Sequencing Center for Infectious Disease"/>
            <person name="Wu L."/>
            <person name="Ma J."/>
        </authorList>
    </citation>
    <scope>NUCLEOTIDE SEQUENCE [LARGE SCALE GENOMIC DNA]</scope>
    <source>
        <strain evidence="3">CCUG 30340</strain>
    </source>
</reference>
<dbReference type="RefSeq" id="WP_380021973.1">
    <property type="nucleotide sequence ID" value="NZ_JBHSHD010000010.1"/>
</dbReference>
<dbReference type="InterPro" id="IPR036388">
    <property type="entry name" value="WH-like_DNA-bd_sf"/>
</dbReference>
<keyword evidence="3" id="KW-1185">Reference proteome</keyword>
<organism evidence="2 3">
    <name type="scientific">Dokdonella ginsengisoli</name>
    <dbReference type="NCBI Taxonomy" id="363846"/>
    <lineage>
        <taxon>Bacteria</taxon>
        <taxon>Pseudomonadati</taxon>
        <taxon>Pseudomonadota</taxon>
        <taxon>Gammaproteobacteria</taxon>
        <taxon>Lysobacterales</taxon>
        <taxon>Rhodanobacteraceae</taxon>
        <taxon>Dokdonella</taxon>
    </lineage>
</organism>
<dbReference type="InterPro" id="IPR005149">
    <property type="entry name" value="Tscrpt_reg_PadR_N"/>
</dbReference>
<accession>A0ABV9QXF3</accession>
<feature type="domain" description="Transcription regulator PadR N-terminal" evidence="1">
    <location>
        <begin position="63"/>
        <end position="131"/>
    </location>
</feature>
<proteinExistence type="predicted"/>
<dbReference type="Proteomes" id="UP001595886">
    <property type="component" value="Unassembled WGS sequence"/>
</dbReference>
<dbReference type="PANTHER" id="PTHR43252">
    <property type="entry name" value="TRANSCRIPTIONAL REGULATOR YQJI"/>
    <property type="match status" value="1"/>
</dbReference>
<dbReference type="InterPro" id="IPR036390">
    <property type="entry name" value="WH_DNA-bd_sf"/>
</dbReference>
<protein>
    <submittedName>
        <fullName evidence="2">PadR family transcriptional regulator</fullName>
    </submittedName>
</protein>
<name>A0ABV9QXF3_9GAMM</name>
<dbReference type="Pfam" id="PF03551">
    <property type="entry name" value="PadR"/>
    <property type="match status" value="1"/>
</dbReference>
<dbReference type="PANTHER" id="PTHR43252:SF7">
    <property type="entry name" value="TRANSCRIPTIONAL REGULATOR YQJI"/>
    <property type="match status" value="1"/>
</dbReference>
<dbReference type="EMBL" id="JBHSHD010000010">
    <property type="protein sequence ID" value="MFC4821700.1"/>
    <property type="molecule type" value="Genomic_DNA"/>
</dbReference>
<evidence type="ECO:0000313" key="2">
    <source>
        <dbReference type="EMBL" id="MFC4821700.1"/>
    </source>
</evidence>
<gene>
    <name evidence="2" type="ORF">ACFO6Q_15310</name>
</gene>
<evidence type="ECO:0000259" key="1">
    <source>
        <dbReference type="Pfam" id="PF03551"/>
    </source>
</evidence>
<sequence>MRHPFFHRARECADHFEQAFWFGRHPRERGFGPFSAGFMGGGLGGHGFRSGRKLGSSELQLVLLALLAAQPSHGYELIKALEERSGGFYSPSPGMVYPALTYLDEVGYAEVEVEGAKKRYSISAAGREYLRKHQQAADAILSQLERIGAKMGRVRDIFSGEAEDGGDEADERGGGPAEVWFALRELRHALRGKRHAGAREARRIAEILQRAVAEITGREK</sequence>
<evidence type="ECO:0000313" key="3">
    <source>
        <dbReference type="Proteomes" id="UP001595886"/>
    </source>
</evidence>
<comment type="caution">
    <text evidence="2">The sequence shown here is derived from an EMBL/GenBank/DDBJ whole genome shotgun (WGS) entry which is preliminary data.</text>
</comment>